<accession>A0A543PE66</accession>
<evidence type="ECO:0000313" key="6">
    <source>
        <dbReference type="EMBL" id="TQN42381.1"/>
    </source>
</evidence>
<keyword evidence="7" id="KW-1185">Reference proteome</keyword>
<dbReference type="NCBIfam" id="TIGR01182">
    <property type="entry name" value="eda"/>
    <property type="match status" value="1"/>
</dbReference>
<dbReference type="CDD" id="cd00452">
    <property type="entry name" value="KDPG_aldolase"/>
    <property type="match status" value="1"/>
</dbReference>
<comment type="pathway">
    <text evidence="1">Carbohydrate acid metabolism.</text>
</comment>
<dbReference type="SUPFAM" id="SSF51569">
    <property type="entry name" value="Aldolase"/>
    <property type="match status" value="1"/>
</dbReference>
<evidence type="ECO:0000256" key="1">
    <source>
        <dbReference type="ARBA" id="ARBA00004761"/>
    </source>
</evidence>
<evidence type="ECO:0000256" key="5">
    <source>
        <dbReference type="ARBA" id="ARBA00023277"/>
    </source>
</evidence>
<dbReference type="NCBIfam" id="NF004325">
    <property type="entry name" value="PRK05718.1"/>
    <property type="match status" value="1"/>
</dbReference>
<gene>
    <name evidence="6" type="ORF">FHU33_1780</name>
</gene>
<evidence type="ECO:0000256" key="4">
    <source>
        <dbReference type="ARBA" id="ARBA00023239"/>
    </source>
</evidence>
<dbReference type="EMBL" id="VFQE01000001">
    <property type="protein sequence ID" value="TQN42381.1"/>
    <property type="molecule type" value="Genomic_DNA"/>
</dbReference>
<evidence type="ECO:0000313" key="7">
    <source>
        <dbReference type="Proteomes" id="UP000319865"/>
    </source>
</evidence>
<dbReference type="InterPro" id="IPR031338">
    <property type="entry name" value="KDPG/KHG_AS_2"/>
</dbReference>
<dbReference type="GO" id="GO:0016829">
    <property type="term" value="F:lyase activity"/>
    <property type="evidence" value="ECO:0007669"/>
    <property type="project" value="UniProtKB-KW"/>
</dbReference>
<dbReference type="PROSITE" id="PS00160">
    <property type="entry name" value="ALDOLASE_KDPG_KHG_2"/>
    <property type="match status" value="1"/>
</dbReference>
<keyword evidence="4" id="KW-0456">Lyase</keyword>
<name>A0A543PE66_9ACTN</name>
<comment type="similarity">
    <text evidence="2">Belongs to the KHG/KDPG aldolase family.</text>
</comment>
<protein>
    <submittedName>
        <fullName evidence="6">2-dehydro-3-deoxyphosphogluconate aldolase/(4S)-4-hydroxy-2-oxoglutarate aldolase</fullName>
    </submittedName>
</protein>
<dbReference type="Pfam" id="PF01081">
    <property type="entry name" value="Aldolase"/>
    <property type="match status" value="1"/>
</dbReference>
<keyword evidence="5" id="KW-0119">Carbohydrate metabolism</keyword>
<proteinExistence type="inferred from homology"/>
<dbReference type="InterPro" id="IPR013785">
    <property type="entry name" value="Aldolase_TIM"/>
</dbReference>
<sequence>MTSVDAAVRTGADARYAVPSSIVDRLARLRVVPVAVVHEVAHAEPLAEALVAGGLPCVEVTMRTEHAERVLGRMAERTDLLVGAGTVIRPDQVERVVAAGARFVVTPGFSPSVVSACREAGVPVIPGVATATEILMALDAGLDLVKFFPAEASGGLKALSALSGPFGAVRFIPTGGVTPENIEGYLGHRAVLAVGGTWLAAPALLAAEDFAAIEQRTREAVLRVASLTSAHRSGEA</sequence>
<dbReference type="AlphaFoldDB" id="A0A543PE66"/>
<evidence type="ECO:0000256" key="3">
    <source>
        <dbReference type="ARBA" id="ARBA00011233"/>
    </source>
</evidence>
<organism evidence="6 7">
    <name type="scientific">Blastococcus colisei</name>
    <dbReference type="NCBI Taxonomy" id="1564162"/>
    <lineage>
        <taxon>Bacteria</taxon>
        <taxon>Bacillati</taxon>
        <taxon>Actinomycetota</taxon>
        <taxon>Actinomycetes</taxon>
        <taxon>Geodermatophilales</taxon>
        <taxon>Geodermatophilaceae</taxon>
        <taxon>Blastococcus</taxon>
    </lineage>
</organism>
<dbReference type="OrthoDB" id="9805177at2"/>
<dbReference type="PANTHER" id="PTHR30246">
    <property type="entry name" value="2-KETO-3-DEOXY-6-PHOSPHOGLUCONATE ALDOLASE"/>
    <property type="match status" value="1"/>
</dbReference>
<dbReference type="InterPro" id="IPR000887">
    <property type="entry name" value="Aldlse_KDPG_KHG"/>
</dbReference>
<evidence type="ECO:0000256" key="2">
    <source>
        <dbReference type="ARBA" id="ARBA00006906"/>
    </source>
</evidence>
<comment type="subunit">
    <text evidence="3">Homotrimer.</text>
</comment>
<comment type="caution">
    <text evidence="6">The sequence shown here is derived from an EMBL/GenBank/DDBJ whole genome shotgun (WGS) entry which is preliminary data.</text>
</comment>
<dbReference type="Proteomes" id="UP000319865">
    <property type="component" value="Unassembled WGS sequence"/>
</dbReference>
<dbReference type="Gene3D" id="3.20.20.70">
    <property type="entry name" value="Aldolase class I"/>
    <property type="match status" value="1"/>
</dbReference>
<dbReference type="PANTHER" id="PTHR30246:SF1">
    <property type="entry name" value="2-DEHYDRO-3-DEOXY-6-PHOSPHOGALACTONATE ALDOLASE-RELATED"/>
    <property type="match status" value="1"/>
</dbReference>
<dbReference type="RefSeq" id="WP_142025015.1">
    <property type="nucleotide sequence ID" value="NZ_VFQE01000001.1"/>
</dbReference>
<reference evidence="6 7" key="1">
    <citation type="submission" date="2019-06" db="EMBL/GenBank/DDBJ databases">
        <title>Sequencing the genomes of 1000 actinobacteria strains.</title>
        <authorList>
            <person name="Klenk H.-P."/>
        </authorList>
    </citation>
    <scope>NUCLEOTIDE SEQUENCE [LARGE SCALE GENOMIC DNA]</scope>
    <source>
        <strain evidence="6 7">DSM 46837</strain>
    </source>
</reference>